<evidence type="ECO:0000313" key="1">
    <source>
        <dbReference type="EMBL" id="KAH7918220.1"/>
    </source>
</evidence>
<name>A0ACB8AXU8_9AGAM</name>
<keyword evidence="2" id="KW-1185">Reference proteome</keyword>
<protein>
    <submittedName>
        <fullName evidence="1">Uncharacterized protein</fullName>
    </submittedName>
</protein>
<dbReference type="Proteomes" id="UP000790709">
    <property type="component" value="Unassembled WGS sequence"/>
</dbReference>
<sequence>MPKAKGRRGREHFISTDSRRQIPAGVHHDPTRRRPCVKGCSVADDTGYCSCGCQMNDKTYLRTFAPLLLHMGRPYLSHLHSGDPHDLPKRYFISY</sequence>
<accession>A0ACB8AXU8</accession>
<comment type="caution">
    <text evidence="1">The sequence shown here is derived from an EMBL/GenBank/DDBJ whole genome shotgun (WGS) entry which is preliminary data.</text>
</comment>
<evidence type="ECO:0000313" key="2">
    <source>
        <dbReference type="Proteomes" id="UP000790709"/>
    </source>
</evidence>
<reference evidence="1" key="1">
    <citation type="journal article" date="2021" name="New Phytol.">
        <title>Evolutionary innovations through gain and loss of genes in the ectomycorrhizal Boletales.</title>
        <authorList>
            <person name="Wu G."/>
            <person name="Miyauchi S."/>
            <person name="Morin E."/>
            <person name="Kuo A."/>
            <person name="Drula E."/>
            <person name="Varga T."/>
            <person name="Kohler A."/>
            <person name="Feng B."/>
            <person name="Cao Y."/>
            <person name="Lipzen A."/>
            <person name="Daum C."/>
            <person name="Hundley H."/>
            <person name="Pangilinan J."/>
            <person name="Johnson J."/>
            <person name="Barry K."/>
            <person name="LaButti K."/>
            <person name="Ng V."/>
            <person name="Ahrendt S."/>
            <person name="Min B."/>
            <person name="Choi I.G."/>
            <person name="Park H."/>
            <person name="Plett J.M."/>
            <person name="Magnuson J."/>
            <person name="Spatafora J.W."/>
            <person name="Nagy L.G."/>
            <person name="Henrissat B."/>
            <person name="Grigoriev I.V."/>
            <person name="Yang Z.L."/>
            <person name="Xu J."/>
            <person name="Martin F.M."/>
        </authorList>
    </citation>
    <scope>NUCLEOTIDE SEQUENCE</scope>
    <source>
        <strain evidence="1">KUC20120723A-06</strain>
    </source>
</reference>
<proteinExistence type="predicted"/>
<gene>
    <name evidence="1" type="ORF">BV22DRAFT_1041906</name>
</gene>
<dbReference type="EMBL" id="MU266827">
    <property type="protein sequence ID" value="KAH7918220.1"/>
    <property type="molecule type" value="Genomic_DNA"/>
</dbReference>
<organism evidence="1 2">
    <name type="scientific">Leucogyrophana mollusca</name>
    <dbReference type="NCBI Taxonomy" id="85980"/>
    <lineage>
        <taxon>Eukaryota</taxon>
        <taxon>Fungi</taxon>
        <taxon>Dikarya</taxon>
        <taxon>Basidiomycota</taxon>
        <taxon>Agaricomycotina</taxon>
        <taxon>Agaricomycetes</taxon>
        <taxon>Agaricomycetidae</taxon>
        <taxon>Boletales</taxon>
        <taxon>Boletales incertae sedis</taxon>
        <taxon>Leucogyrophana</taxon>
    </lineage>
</organism>